<dbReference type="InterPro" id="IPR038765">
    <property type="entry name" value="Papain-like_cys_pep_sf"/>
</dbReference>
<evidence type="ECO:0000259" key="3">
    <source>
        <dbReference type="SMART" id="SM00645"/>
    </source>
</evidence>
<dbReference type="Gene3D" id="3.90.70.10">
    <property type="entry name" value="Cysteine proteinases"/>
    <property type="match status" value="1"/>
</dbReference>
<dbReference type="PROSITE" id="PS00639">
    <property type="entry name" value="THIOL_PROTEASE_HIS"/>
    <property type="match status" value="1"/>
</dbReference>
<dbReference type="Proteomes" id="UP001642409">
    <property type="component" value="Unassembled WGS sequence"/>
</dbReference>
<dbReference type="SUPFAM" id="SSF57184">
    <property type="entry name" value="Growth factor receptor domain"/>
    <property type="match status" value="1"/>
</dbReference>
<evidence type="ECO:0000256" key="2">
    <source>
        <dbReference type="SAM" id="Phobius"/>
    </source>
</evidence>
<dbReference type="PANTHER" id="PTHR12411">
    <property type="entry name" value="CYSTEINE PROTEASE FAMILY C1-RELATED"/>
    <property type="match status" value="1"/>
</dbReference>
<dbReference type="InterPro" id="IPR009030">
    <property type="entry name" value="Growth_fac_rcpt_cys_sf"/>
</dbReference>
<evidence type="ECO:0000313" key="5">
    <source>
        <dbReference type="Proteomes" id="UP001642409"/>
    </source>
</evidence>
<protein>
    <submittedName>
        <fullName evidence="4">Cathepsin_L</fullName>
    </submittedName>
</protein>
<name>A0ABP1IKF6_9EUKA</name>
<keyword evidence="2" id="KW-0812">Transmembrane</keyword>
<evidence type="ECO:0000313" key="4">
    <source>
        <dbReference type="EMBL" id="CAL6017924.1"/>
    </source>
</evidence>
<sequence length="2351" mass="246502">MLLSIIHCAQLELTKLSCEEGFVLYKQTFNKTYQEDEKMHFDIFCSNFLKVVELLKTDPNLPIGLVQMMDSYVDRPVQKQSGGLYQMKAVRNDYCSAVNPLPDLGTIHPSVDLREMGLMTPTKAQGLCGCCYAFQTMAIMENGVLRDKKNLNTFWQAKADALTLNLSEQYLLSNSICDSCSYCGGGNFVIETYIMVPGNKQQLTPPRNPIPTVELNDNYPYAYAANEANWKAGIYLPTKLAADNQLLPIKLFNNSGLYAAWCNQAAKVTPVVKIFDDDASTFNATTIATLKSYLSRGIAVAISMLVGSGTPQTVFQNYRGGAILHNPCPTWAMDHAVTLVGYGKKGGKDVWVIKNSWGEWWGDKGFFFFEIGKNSYCSEQFAYTSIPKYFDMTETTPYSRGTLKRGLTYTLDCDNYFTNISAKVDCYDTCPPTYPIVLSGSNQCQNKCPDATPYYETGACVLRCTSGSYSVVTGPQTLMCQASCTFYVLNASNSNSKQCLPSCPAATPYSDAGLCSARCASGNYSNSAGSLICQGACAKFFVTNASNSNSKQCVDSCQAGQVTSSQECLSACPAIAPFNDSTACVGRCATGAYLAAGSNLTCISSCTGMFITNASNLNSKQCITQCPDATPYYETGACVSRCTSGAYSIVLATVNVLTCQASCALYVLNSSNQDSKQCLPSCPTTAPYSDSGLCSARCASGNYSNATGSFVCQGACPKFFATNASNSNSKQCVDSCQAGQLTSGQECLSSCPAATPYKDATSCVARCSSGAYQISGSNFNCMASCSGMYITNASNSNSQQCITVCPALTPYYETGACVAKCTSGSYSVVTGPQTLMCQASCTFYVLNASNSNSKQCLPSCPASTPYSDAGLCSARCASGNYSNSAGSLICQGACAKFFVTNASNSNSKQCVDSCQAGQVTSTQECLSACPAIAPFNDSTACVGRCATGAYLAAGSNLTCISSCTGMFITNASNLNSKQCITQCPDATPYYETGACVSRCTSGAYSIVLATVNVLTCQASCALYVLNSSNQDSKQCLPSCPTTAPYSDSGLCSVRCGSGNYSNATGSFVCQGACPKFFVTNASNQNSKQCVDACQTGQLTSGQECLSSCPAATPYKDATSCVARCSSGAYQISGSNFNCVASCSGMYITNVSNQNSQQCITVCPALTPYYETGACVAKCTSGSYSVVTGPQTLMCQASCTFYVLNASNSNSKQCLPSCPASTPYSDAGLCSARCASGNYSNSAGSLICQGACAKFFVTNASNSNSKQCVDSCQAGQVTSTQECLSACPAIAPFNDSTACVGRCATGAYLAAGSNLTCISSCTGMFITNASNLNSKQCITQCPDATPYYETGACVSRCTSGAYSIVLATVNVLTCQASCALYVLNSSNQDSKQCLPSCPTTAPYSDSGLCSVRCGSGNYSNATGSFVCQGACPKFFVTNASNQNSKQCVDACQTGQLTSGQECLSSCPAATPYKDATSCVARCSSGAYQISGSNFNCVASCSGMYITNVSNQNSQQCITVCPALTPYYETGACVAKCTSGSYSVVTGPQTLMCQASCTFYVLNASNSNSKQCLPSCPASTPYSDAGLCSARCASGNYSNSAGSLLCQGACAKFFVTNASNSNSKQCVDSCQAGQVTSTQECLSACPAIAPFNDSTACVGRCATGAYLAAGSNLTCISSCTGMFITNASNLNSKQCITQCPDATPYYETGACVSRCTSGAYSIVLATVNVLTCQASCALYVLNSSNQDSKQCLPSCPTTAPYSDSGLCSVRCGSGNYSNATGSFVCQGACPKFFVTNASNQNSKQCVDACQAGQLTSGQECLSSCPAATPYKDATSCVARCSSGAYQISGSNFNCVASCSGMYITNVSNQNSQQCITVCPALTPYYETGACVAKCTSGSYSVVTGPQTLMCQASCTLYVLNASNSNSKQCLPSCPAATPYSDAGLCSARCASGNYSNSAGSLLCQGACAKFFVTNASNSNSKQCVDSCQAGSLVSGQECLGSCPSTSPYKDTSSCVSRCSSGAYQASGLDFICVSSCSGLYITNTSNSNSKQCITTCPEAIPYYETGACVSRCTSGSYQLINGQDQTLFCQDSCSLYLINASNSNSKQCLSKCPTTAPYSESGLCSIRCPSGAYAIMDSINVCQPLCLNYYVTNASSDSKICVDQCPASLPFSESGLCTTRCQSSAYIIQNNVLTCTEQCEKYFVLNSSNDNSMFCIDSCAAPNNFLKKNNQCTGFCEFYKEDGSINVCQDSCTFYELVNQSKKCVDSCGTKQNKNGQCVNKSGSMNIIIIAVPAALGAIIVLTTTIICCKKKKTKATKKGTKKVTQANMKQKINAKPKVSAKQPTIMPTMSYI</sequence>
<reference evidence="4 5" key="1">
    <citation type="submission" date="2024-07" db="EMBL/GenBank/DDBJ databases">
        <authorList>
            <person name="Akdeniz Z."/>
        </authorList>
    </citation>
    <scope>NUCLEOTIDE SEQUENCE [LARGE SCALE GENOMIC DNA]</scope>
</reference>
<keyword evidence="5" id="KW-1185">Reference proteome</keyword>
<dbReference type="InterPro" id="IPR039417">
    <property type="entry name" value="Peptidase_C1A_papain-like"/>
</dbReference>
<gene>
    <name evidence="4" type="ORF">HINF_LOCUS26223</name>
</gene>
<dbReference type="SMART" id="SM00645">
    <property type="entry name" value="Pept_C1"/>
    <property type="match status" value="1"/>
</dbReference>
<dbReference type="InterPro" id="IPR025660">
    <property type="entry name" value="Pept_his_AS"/>
</dbReference>
<keyword evidence="2" id="KW-1133">Transmembrane helix</keyword>
<dbReference type="InterPro" id="IPR000668">
    <property type="entry name" value="Peptidase_C1A_C"/>
</dbReference>
<proteinExistence type="inferred from homology"/>
<accession>A0ABP1IKF6</accession>
<feature type="domain" description="Peptidase C1A papain C-terminal" evidence="3">
    <location>
        <begin position="107"/>
        <end position="388"/>
    </location>
</feature>
<comment type="caution">
    <text evidence="4">The sequence shown here is derived from an EMBL/GenBank/DDBJ whole genome shotgun (WGS) entry which is preliminary data.</text>
</comment>
<organism evidence="4 5">
    <name type="scientific">Hexamita inflata</name>
    <dbReference type="NCBI Taxonomy" id="28002"/>
    <lineage>
        <taxon>Eukaryota</taxon>
        <taxon>Metamonada</taxon>
        <taxon>Diplomonadida</taxon>
        <taxon>Hexamitidae</taxon>
        <taxon>Hexamitinae</taxon>
        <taxon>Hexamita</taxon>
    </lineage>
</organism>
<comment type="similarity">
    <text evidence="1">Belongs to the peptidase C1 family.</text>
</comment>
<keyword evidence="2" id="KW-0472">Membrane</keyword>
<dbReference type="CDD" id="cd02248">
    <property type="entry name" value="Peptidase_C1A"/>
    <property type="match status" value="1"/>
</dbReference>
<evidence type="ECO:0000256" key="1">
    <source>
        <dbReference type="ARBA" id="ARBA00008455"/>
    </source>
</evidence>
<dbReference type="SMART" id="SM01411">
    <property type="entry name" value="Ephrin_rec_like"/>
    <property type="match status" value="9"/>
</dbReference>
<feature type="transmembrane region" description="Helical" evidence="2">
    <location>
        <begin position="2285"/>
        <end position="2307"/>
    </location>
</feature>
<dbReference type="SUPFAM" id="SSF54001">
    <property type="entry name" value="Cysteine proteinases"/>
    <property type="match status" value="1"/>
</dbReference>
<dbReference type="EMBL" id="CAXDID020000079">
    <property type="protein sequence ID" value="CAL6017924.1"/>
    <property type="molecule type" value="Genomic_DNA"/>
</dbReference>
<dbReference type="InterPro" id="IPR013128">
    <property type="entry name" value="Peptidase_C1A"/>
</dbReference>